<dbReference type="EMBL" id="GBYB01011284">
    <property type="protein sequence ID" value="JAG81051.1"/>
    <property type="molecule type" value="Transcribed_RNA"/>
</dbReference>
<sequence length="121" mass="13791">MTSRTNRELIKFHKKCGLCVESLKNCSVFNRLFAFRMIFQRLMIKPSGSGKTCRHSLPCGLLCDERLLKTVVLLLEDFDPSGLRLLVSMVPPPTNSPQETIKEIFSRATGYTRLEAPIFQK</sequence>
<protein>
    <submittedName>
        <fullName evidence="1">LutB protein</fullName>
    </submittedName>
</protein>
<evidence type="ECO:0000313" key="1">
    <source>
        <dbReference type="EMBL" id="JAG81051.1"/>
    </source>
</evidence>
<dbReference type="AlphaFoldDB" id="A0A0C9R4S7"/>
<proteinExistence type="predicted"/>
<reference evidence="1" key="1">
    <citation type="submission" date="2015-01" db="EMBL/GenBank/DDBJ databases">
        <title>Transcriptome Assembly of Fopius arisanus.</title>
        <authorList>
            <person name="Geib S."/>
        </authorList>
    </citation>
    <scope>NUCLEOTIDE SEQUENCE</scope>
</reference>
<organism evidence="1">
    <name type="scientific">Fopius arisanus</name>
    <dbReference type="NCBI Taxonomy" id="64838"/>
    <lineage>
        <taxon>Eukaryota</taxon>
        <taxon>Metazoa</taxon>
        <taxon>Ecdysozoa</taxon>
        <taxon>Arthropoda</taxon>
        <taxon>Hexapoda</taxon>
        <taxon>Insecta</taxon>
        <taxon>Pterygota</taxon>
        <taxon>Neoptera</taxon>
        <taxon>Endopterygota</taxon>
        <taxon>Hymenoptera</taxon>
        <taxon>Apocrita</taxon>
        <taxon>Ichneumonoidea</taxon>
        <taxon>Braconidae</taxon>
        <taxon>Opiinae</taxon>
        <taxon>Fopius</taxon>
    </lineage>
</organism>
<name>A0A0C9R4S7_9HYME</name>
<gene>
    <name evidence="1" type="primary">lutB</name>
    <name evidence="1" type="ORF">g.4427</name>
</gene>
<accession>A0A0C9R4S7</accession>